<reference evidence="1 2" key="1">
    <citation type="submission" date="2023-05" db="EMBL/GenBank/DDBJ databases">
        <authorList>
            <person name="Guo Y."/>
        </authorList>
    </citation>
    <scope>NUCLEOTIDE SEQUENCE [LARGE SCALE GENOMIC DNA]</scope>
    <source>
        <strain evidence="1 2">GR2756</strain>
    </source>
</reference>
<sequence>MRYIIIATAVLMAFDAAAFQGAYLVAVMTHVVTLIDQFWSLDWRWVG</sequence>
<keyword evidence="2" id="KW-1185">Reference proteome</keyword>
<dbReference type="Proteomes" id="UP001259572">
    <property type="component" value="Unassembled WGS sequence"/>
</dbReference>
<protein>
    <submittedName>
        <fullName evidence="1">Uncharacterized protein</fullName>
    </submittedName>
</protein>
<name>A0ABU3Q9H0_9SPHN</name>
<dbReference type="RefSeq" id="WP_315727160.1">
    <property type="nucleotide sequence ID" value="NZ_JAVUPU010000007.1"/>
</dbReference>
<proteinExistence type="predicted"/>
<dbReference type="EMBL" id="JAVUPU010000007">
    <property type="protein sequence ID" value="MDT9600059.1"/>
    <property type="molecule type" value="Genomic_DNA"/>
</dbReference>
<organism evidence="1 2">
    <name type="scientific">Sphingosinicella rhizophila</name>
    <dbReference type="NCBI Taxonomy" id="3050082"/>
    <lineage>
        <taxon>Bacteria</taxon>
        <taxon>Pseudomonadati</taxon>
        <taxon>Pseudomonadota</taxon>
        <taxon>Alphaproteobacteria</taxon>
        <taxon>Sphingomonadales</taxon>
        <taxon>Sphingosinicellaceae</taxon>
        <taxon>Sphingosinicella</taxon>
    </lineage>
</organism>
<accession>A0ABU3Q9H0</accession>
<evidence type="ECO:0000313" key="2">
    <source>
        <dbReference type="Proteomes" id="UP001259572"/>
    </source>
</evidence>
<comment type="caution">
    <text evidence="1">The sequence shown here is derived from an EMBL/GenBank/DDBJ whole genome shotgun (WGS) entry which is preliminary data.</text>
</comment>
<evidence type="ECO:0000313" key="1">
    <source>
        <dbReference type="EMBL" id="MDT9600059.1"/>
    </source>
</evidence>
<gene>
    <name evidence="1" type="ORF">RQX22_13950</name>
</gene>